<dbReference type="InterPro" id="IPR013976">
    <property type="entry name" value="HDOD"/>
</dbReference>
<dbReference type="SUPFAM" id="SSF109604">
    <property type="entry name" value="HD-domain/PDEase-like"/>
    <property type="match status" value="1"/>
</dbReference>
<dbReference type="InterPro" id="IPR052340">
    <property type="entry name" value="RNase_Y/CdgJ"/>
</dbReference>
<evidence type="ECO:0000259" key="2">
    <source>
        <dbReference type="PROSITE" id="PS51833"/>
    </source>
</evidence>
<proteinExistence type="predicted"/>
<dbReference type="PANTHER" id="PTHR33525">
    <property type="match status" value="1"/>
</dbReference>
<name>A0A7V9A6P7_9BACT</name>
<comment type="caution">
    <text evidence="3">The sequence shown here is derived from an EMBL/GenBank/DDBJ whole genome shotgun (WGS) entry which is preliminary data.</text>
</comment>
<evidence type="ECO:0000256" key="1">
    <source>
        <dbReference type="SAM" id="MobiDB-lite"/>
    </source>
</evidence>
<dbReference type="Gene3D" id="3.30.70.270">
    <property type="match status" value="1"/>
</dbReference>
<protein>
    <recommendedName>
        <fullName evidence="2">HDOD domain-containing protein</fullName>
    </recommendedName>
</protein>
<gene>
    <name evidence="3" type="ORF">HOV93_16630</name>
</gene>
<organism evidence="3 4">
    <name type="scientific">Bremerella alba</name>
    <dbReference type="NCBI Taxonomy" id="980252"/>
    <lineage>
        <taxon>Bacteria</taxon>
        <taxon>Pseudomonadati</taxon>
        <taxon>Planctomycetota</taxon>
        <taxon>Planctomycetia</taxon>
        <taxon>Pirellulales</taxon>
        <taxon>Pirellulaceae</taxon>
        <taxon>Bremerella</taxon>
    </lineage>
</organism>
<dbReference type="InterPro" id="IPR029787">
    <property type="entry name" value="Nucleotide_cyclase"/>
</dbReference>
<accession>A0A7V9A6P7</accession>
<dbReference type="EMBL" id="JABRWO010000004">
    <property type="protein sequence ID" value="MBA2114497.1"/>
    <property type="molecule type" value="Genomic_DNA"/>
</dbReference>
<keyword evidence="4" id="KW-1185">Reference proteome</keyword>
<dbReference type="PROSITE" id="PS51833">
    <property type="entry name" value="HDOD"/>
    <property type="match status" value="1"/>
</dbReference>
<reference evidence="3 4" key="1">
    <citation type="submission" date="2020-05" db="EMBL/GenBank/DDBJ databases">
        <title>Bremerella alba sp. nov., a novel planctomycete isolated from the surface of the macroalga Fucus spiralis.</title>
        <authorList>
            <person name="Godinho O."/>
            <person name="Botelho R."/>
            <person name="Albuquerque L."/>
            <person name="Wiegand S."/>
            <person name="Da Costa M.S."/>
            <person name="Lobo-Da-Cunha A."/>
            <person name="Jogler C."/>
            <person name="Lage O.M."/>
        </authorList>
    </citation>
    <scope>NUCLEOTIDE SEQUENCE [LARGE SCALE GENOMIC DNA]</scope>
    <source>
        <strain evidence="3 4">FF15</strain>
    </source>
</reference>
<dbReference type="RefSeq" id="WP_207395962.1">
    <property type="nucleotide sequence ID" value="NZ_JABRWO010000004.1"/>
</dbReference>
<feature type="compositionally biased region" description="Polar residues" evidence="1">
    <location>
        <begin position="10"/>
        <end position="19"/>
    </location>
</feature>
<dbReference type="InterPro" id="IPR043128">
    <property type="entry name" value="Rev_trsase/Diguanyl_cyclase"/>
</dbReference>
<feature type="domain" description="HDOD" evidence="2">
    <location>
        <begin position="46"/>
        <end position="240"/>
    </location>
</feature>
<dbReference type="AlphaFoldDB" id="A0A7V9A6P7"/>
<dbReference type="Gene3D" id="1.10.3210.10">
    <property type="entry name" value="Hypothetical protein af1432"/>
    <property type="match status" value="1"/>
</dbReference>
<evidence type="ECO:0000313" key="4">
    <source>
        <dbReference type="Proteomes" id="UP000551616"/>
    </source>
</evidence>
<evidence type="ECO:0000313" key="3">
    <source>
        <dbReference type="EMBL" id="MBA2114497.1"/>
    </source>
</evidence>
<feature type="region of interest" description="Disordered" evidence="1">
    <location>
        <begin position="1"/>
        <end position="20"/>
    </location>
</feature>
<dbReference type="SUPFAM" id="SSF55073">
    <property type="entry name" value="Nucleotide cyclase"/>
    <property type="match status" value="1"/>
</dbReference>
<feature type="region of interest" description="Disordered" evidence="1">
    <location>
        <begin position="369"/>
        <end position="389"/>
    </location>
</feature>
<dbReference type="Pfam" id="PF08668">
    <property type="entry name" value="HDOD"/>
    <property type="match status" value="1"/>
</dbReference>
<dbReference type="Proteomes" id="UP000551616">
    <property type="component" value="Unassembled WGS sequence"/>
</dbReference>
<dbReference type="PANTHER" id="PTHR33525:SF3">
    <property type="entry name" value="RIBONUCLEASE Y"/>
    <property type="match status" value="1"/>
</dbReference>
<sequence length="555" mass="60159">MAFPKATDVTGGSSITTGVPKTLGHAQQPFDEAGLVAQMVSRAQQLYSLPTVAMDVLKLTADEHATVVQIKQCIQRDPAMTLKILKVVNSPLFGLSGQVSDLNQALALLGIKPLKLLVLGFSLPKAMLQGIEAEVLAQYWQFALTKAVAAREIARLQRKNFGDDAFIAGLLSEIGALVMLQDLGDAYANFANKVLQEEADLSEMEWETLGFDHNILGCRLLQSWNLPETLVQVIREGSPSSGIDFGKLSGQSATLRLAHNLAEVLAHHRLNLMPKFLDQLKSTTSHDADTVEHLVVDIQEKLYQMAGVLSVSLPDGTDYCEVVAEAYVQLAQLAESVAAPLALGDHSPQEQVIQSPEVQRLIDTTKSLAENNGVPPLAEKQSRAATPAEEVPVDPILADASMLIEIASSMQRCRGHRCEFSISLLKINQFDEFLVVAGIEEVDVWRQLVAAIVDRLSDGLGRVLPCGEMGLAVLLEDHDRHQTVTLTRQILDLVTSWSQRRECHQGMELALCGGVASVCVPPKSLPPQEIFQAARRCLLAASQGGGNAIKSIEVL</sequence>